<reference evidence="1 2" key="1">
    <citation type="submission" date="2020-12" db="EMBL/GenBank/DDBJ databases">
        <title>Sphingomonas sp.</title>
        <authorList>
            <person name="Kim M.K."/>
        </authorList>
    </citation>
    <scope>NUCLEOTIDE SEQUENCE [LARGE SCALE GENOMIC DNA]</scope>
    <source>
        <strain evidence="1 2">BT552</strain>
    </source>
</reference>
<accession>A0ABS2D6A5</accession>
<organism evidence="1 2">
    <name type="scientific">Sphingomonas longa</name>
    <dbReference type="NCBI Taxonomy" id="2778730"/>
    <lineage>
        <taxon>Bacteria</taxon>
        <taxon>Pseudomonadati</taxon>
        <taxon>Pseudomonadota</taxon>
        <taxon>Alphaproteobacteria</taxon>
        <taxon>Sphingomonadales</taxon>
        <taxon>Sphingomonadaceae</taxon>
        <taxon>Sphingomonas</taxon>
    </lineage>
</organism>
<dbReference type="NCBIfam" id="TIGR04353">
    <property type="entry name" value="PqqD_rel_X"/>
    <property type="match status" value="1"/>
</dbReference>
<evidence type="ECO:0000313" key="1">
    <source>
        <dbReference type="EMBL" id="MBM6576078.1"/>
    </source>
</evidence>
<dbReference type="EMBL" id="JAFEMC010000002">
    <property type="protein sequence ID" value="MBM6576078.1"/>
    <property type="molecule type" value="Genomic_DNA"/>
</dbReference>
<evidence type="ECO:0000313" key="2">
    <source>
        <dbReference type="Proteomes" id="UP000763641"/>
    </source>
</evidence>
<gene>
    <name evidence="1" type="ORF">ILT43_06805</name>
</gene>
<dbReference type="RefSeq" id="WP_204197012.1">
    <property type="nucleotide sequence ID" value="NZ_JAFEMC010000002.1"/>
</dbReference>
<dbReference type="Proteomes" id="UP000763641">
    <property type="component" value="Unassembled WGS sequence"/>
</dbReference>
<proteinExistence type="predicted"/>
<protein>
    <submittedName>
        <fullName evidence="1">HPr-rel-A system PqqD family peptide chaperone</fullName>
    </submittedName>
</protein>
<dbReference type="InterPro" id="IPR027599">
    <property type="entry name" value="PqqD-rel_X"/>
</dbReference>
<keyword evidence="2" id="KW-1185">Reference proteome</keyword>
<sequence length="86" mass="9071">MRLCAERATVSVPLDAFVAVLHRPSGATHLLTEPAPQILTALGDEAVTLDELLVRLAAGFDLGSRAREALSARVAELVDIGLIVPE</sequence>
<name>A0ABS2D6A5_9SPHN</name>
<comment type="caution">
    <text evidence="1">The sequence shown here is derived from an EMBL/GenBank/DDBJ whole genome shotgun (WGS) entry which is preliminary data.</text>
</comment>